<dbReference type="PROSITE" id="PS51643">
    <property type="entry name" value="HD_CAS3"/>
    <property type="match status" value="1"/>
</dbReference>
<dbReference type="InterPro" id="IPR014001">
    <property type="entry name" value="Helicase_ATP-bd"/>
</dbReference>
<evidence type="ECO:0000313" key="9">
    <source>
        <dbReference type="Proteomes" id="UP001199424"/>
    </source>
</evidence>
<dbReference type="GO" id="GO:0003676">
    <property type="term" value="F:nucleic acid binding"/>
    <property type="evidence" value="ECO:0007669"/>
    <property type="project" value="InterPro"/>
</dbReference>
<dbReference type="Gene3D" id="3.40.50.300">
    <property type="entry name" value="P-loop containing nucleotide triphosphate hydrolases"/>
    <property type="match status" value="2"/>
</dbReference>
<dbReference type="Gene3D" id="1.10.3210.10">
    <property type="entry name" value="Hypothetical protein af1432"/>
    <property type="match status" value="1"/>
</dbReference>
<keyword evidence="9" id="KW-1185">Reference proteome</keyword>
<dbReference type="Pfam" id="PF01966">
    <property type="entry name" value="HD"/>
    <property type="match status" value="1"/>
</dbReference>
<evidence type="ECO:0000256" key="3">
    <source>
        <dbReference type="ARBA" id="ARBA00022806"/>
    </source>
</evidence>
<dbReference type="SUPFAM" id="SSF52540">
    <property type="entry name" value="P-loop containing nucleoside triphosphate hydrolases"/>
    <property type="match status" value="1"/>
</dbReference>
<organism evidence="8 9">
    <name type="scientific">Hominenteromicrobium mulieris</name>
    <dbReference type="NCBI Taxonomy" id="2885357"/>
    <lineage>
        <taxon>Bacteria</taxon>
        <taxon>Bacillati</taxon>
        <taxon>Bacillota</taxon>
        <taxon>Clostridia</taxon>
        <taxon>Eubacteriales</taxon>
        <taxon>Oscillospiraceae</taxon>
        <taxon>Hominenteromicrobium</taxon>
    </lineage>
</organism>
<keyword evidence="2" id="KW-0378">Hydrolase</keyword>
<comment type="caution">
    <text evidence="8">The sequence shown here is derived from an EMBL/GenBank/DDBJ whole genome shotgun (WGS) entry which is preliminary data.</text>
</comment>
<name>A0AAE3AKR8_9FIRM</name>
<dbReference type="InterPro" id="IPR006483">
    <property type="entry name" value="CRISPR-assoc_Cas3_HD"/>
</dbReference>
<dbReference type="InterPro" id="IPR006674">
    <property type="entry name" value="HD_domain"/>
</dbReference>
<dbReference type="SUPFAM" id="SSF109604">
    <property type="entry name" value="HD-domain/PDEase-like"/>
    <property type="match status" value="1"/>
</dbReference>
<evidence type="ECO:0000259" key="7">
    <source>
        <dbReference type="PROSITE" id="PS51643"/>
    </source>
</evidence>
<dbReference type="GO" id="GO:0051607">
    <property type="term" value="P:defense response to virus"/>
    <property type="evidence" value="ECO:0007669"/>
    <property type="project" value="UniProtKB-KW"/>
</dbReference>
<gene>
    <name evidence="8" type="primary">cas3</name>
    <name evidence="8" type="ORF">LKD31_08630</name>
</gene>
<dbReference type="InterPro" id="IPR011545">
    <property type="entry name" value="DEAD/DEAH_box_helicase_dom"/>
</dbReference>
<dbReference type="InterPro" id="IPR003607">
    <property type="entry name" value="HD/PDEase_dom"/>
</dbReference>
<dbReference type="Pfam" id="PF22590">
    <property type="entry name" value="Cas3-like_C_2"/>
    <property type="match status" value="1"/>
</dbReference>
<evidence type="ECO:0000259" key="6">
    <source>
        <dbReference type="PROSITE" id="PS51192"/>
    </source>
</evidence>
<keyword evidence="5" id="KW-0051">Antiviral defense</keyword>
<evidence type="ECO:0000256" key="1">
    <source>
        <dbReference type="ARBA" id="ARBA00022741"/>
    </source>
</evidence>
<dbReference type="RefSeq" id="WP_308449378.1">
    <property type="nucleotide sequence ID" value="NZ_JAJEQC010000007.1"/>
</dbReference>
<keyword evidence="3" id="KW-0347">Helicase</keyword>
<protein>
    <submittedName>
        <fullName evidence="8">CRISPR-associated helicase Cas3</fullName>
    </submittedName>
</protein>
<dbReference type="InterPro" id="IPR027417">
    <property type="entry name" value="P-loop_NTPase"/>
</dbReference>
<dbReference type="NCBIfam" id="TIGR01587">
    <property type="entry name" value="cas3_core"/>
    <property type="match status" value="1"/>
</dbReference>
<dbReference type="SMART" id="SM00471">
    <property type="entry name" value="HDc"/>
    <property type="match status" value="1"/>
</dbReference>
<dbReference type="GO" id="GO:0004386">
    <property type="term" value="F:helicase activity"/>
    <property type="evidence" value="ECO:0007669"/>
    <property type="project" value="UniProtKB-KW"/>
</dbReference>
<keyword evidence="4" id="KW-0067">ATP-binding</keyword>
<dbReference type="Pfam" id="PF00270">
    <property type="entry name" value="DEAD"/>
    <property type="match status" value="1"/>
</dbReference>
<dbReference type="CDD" id="cd09641">
    <property type="entry name" value="Cas3''_I"/>
    <property type="match status" value="1"/>
</dbReference>
<feature type="domain" description="HD Cas3-type" evidence="7">
    <location>
        <begin position="11"/>
        <end position="166"/>
    </location>
</feature>
<dbReference type="InterPro" id="IPR006474">
    <property type="entry name" value="Helicase_Cas3_CRISPR-ass_core"/>
</dbReference>
<keyword evidence="1" id="KW-0547">Nucleotide-binding</keyword>
<proteinExistence type="predicted"/>
<dbReference type="PROSITE" id="PS51192">
    <property type="entry name" value="HELICASE_ATP_BIND_1"/>
    <property type="match status" value="1"/>
</dbReference>
<evidence type="ECO:0000256" key="4">
    <source>
        <dbReference type="ARBA" id="ARBA00022840"/>
    </source>
</evidence>
<evidence type="ECO:0000313" key="8">
    <source>
        <dbReference type="EMBL" id="MCC2137081.1"/>
    </source>
</evidence>
<dbReference type="EMBL" id="JAJEQC010000007">
    <property type="protein sequence ID" value="MCC2137081.1"/>
    <property type="molecule type" value="Genomic_DNA"/>
</dbReference>
<dbReference type="InterPro" id="IPR054712">
    <property type="entry name" value="Cas3-like_dom"/>
</dbReference>
<accession>A0AAE3AKR8</accession>
<dbReference type="Proteomes" id="UP001199424">
    <property type="component" value="Unassembled WGS sequence"/>
</dbReference>
<reference evidence="8" key="1">
    <citation type="submission" date="2021-10" db="EMBL/GenBank/DDBJ databases">
        <title>Anaerobic single-cell dispensing facilitates the cultivation of human gut bacteria.</title>
        <authorList>
            <person name="Afrizal A."/>
        </authorList>
    </citation>
    <scope>NUCLEOTIDE SEQUENCE</scope>
    <source>
        <strain evidence="8">CLA-AA-H250</strain>
    </source>
</reference>
<dbReference type="GO" id="GO:0016787">
    <property type="term" value="F:hydrolase activity"/>
    <property type="evidence" value="ECO:0007669"/>
    <property type="project" value="UniProtKB-KW"/>
</dbReference>
<feature type="domain" description="Helicase ATP-binding" evidence="6">
    <location>
        <begin position="220"/>
        <end position="405"/>
    </location>
</feature>
<dbReference type="AlphaFoldDB" id="A0AAE3AKR8"/>
<evidence type="ECO:0000256" key="2">
    <source>
        <dbReference type="ARBA" id="ARBA00022801"/>
    </source>
</evidence>
<sequence length="711" mass="78793">MAKKLAHISEDHSREQTVYEHLTGTAELAKQFAAAFGAEEDGYLLGLLHDIGKYSDAFQHRLDGGVRVDHSTAGAKEACAHGVGYLALAIAGHHGGIPNFGSRADTKNDATLSGRLKRDLEPYDDWKTEVTLPPVKPFNMREFNTGFRLSFYIRMLFSCLVDADFIDTETFMDGALAPRGNYDALPALLDRLETYIAPWYPPKTELNRKRCAILDACKASGSTAAPGVYTLTVPTGGGKTTAAMAFALTAAVRNCMSRVIYAAPYTSIIDQNADTFEKIFGTENVIEHHSSAEYLFSESPNPAEYRKMLAAENWDAPVIATTTVQLFESLFASKPARCRKLHNLANSVLILDEVQTLPMPYLKPFTAALAELARKYGVIVVLCTATQPALDGVFADLKIDLPIKEICPNVPENFETFRRTKITQHTFDSTESLTAELIALPQVLCIVNRIADAQKIYQALPEDGAYCLTTHLCPAHRKARIKEIRERLKIGLPCRVVSTSLIEAGVDVDFPRVYREEAGLDSVLQAAGRCNREGKRPLDESLVTVFTVQNTTPPPYMRQPAAAMKNISKRMEDITSLAAIRAYFEFYRDLYGKEDLDREKILLAFENEMLPFASVAEKVRVIESCTTPVYIPIDQGEALVERLYHGERSRTLFRKLGQYSVNVYPQQLAALREAGAVQSIDGGALYVLADPRRYDSALGLTLDQTETALFI</sequence>
<dbReference type="GO" id="GO:0005524">
    <property type="term" value="F:ATP binding"/>
    <property type="evidence" value="ECO:0007669"/>
    <property type="project" value="UniProtKB-KW"/>
</dbReference>
<dbReference type="CDD" id="cd17930">
    <property type="entry name" value="DEXHc_cas3"/>
    <property type="match status" value="1"/>
</dbReference>
<dbReference type="SMART" id="SM00487">
    <property type="entry name" value="DEXDc"/>
    <property type="match status" value="1"/>
</dbReference>
<dbReference type="NCBIfam" id="TIGR01596">
    <property type="entry name" value="cas3_HD"/>
    <property type="match status" value="1"/>
</dbReference>
<evidence type="ECO:0000256" key="5">
    <source>
        <dbReference type="ARBA" id="ARBA00023118"/>
    </source>
</evidence>